<dbReference type="InterPro" id="IPR029058">
    <property type="entry name" value="AB_hydrolase_fold"/>
</dbReference>
<dbReference type="InterPro" id="IPR000873">
    <property type="entry name" value="AMP-dep_synth/lig_dom"/>
</dbReference>
<dbReference type="Pfam" id="PF13193">
    <property type="entry name" value="AMP-binding_C"/>
    <property type="match status" value="1"/>
</dbReference>
<dbReference type="Pfam" id="PF00668">
    <property type="entry name" value="Condensation"/>
    <property type="match status" value="1"/>
</dbReference>
<evidence type="ECO:0000256" key="2">
    <source>
        <dbReference type="ARBA" id="ARBA00022450"/>
    </source>
</evidence>
<dbReference type="InterPro" id="IPR020845">
    <property type="entry name" value="AMP-binding_CS"/>
</dbReference>
<dbReference type="GO" id="GO:0005829">
    <property type="term" value="C:cytosol"/>
    <property type="evidence" value="ECO:0007669"/>
    <property type="project" value="TreeGrafter"/>
</dbReference>
<dbReference type="InterPro" id="IPR036736">
    <property type="entry name" value="ACP-like_sf"/>
</dbReference>
<dbReference type="SUPFAM" id="SSF47336">
    <property type="entry name" value="ACP-like"/>
    <property type="match status" value="1"/>
</dbReference>
<dbReference type="FunFam" id="3.40.50.12780:FF:000012">
    <property type="entry name" value="Non-ribosomal peptide synthetase"/>
    <property type="match status" value="1"/>
</dbReference>
<dbReference type="KEGG" id="palw:PSAL_031170"/>
<dbReference type="PANTHER" id="PTHR45527">
    <property type="entry name" value="NONRIBOSOMAL PEPTIDE SYNTHETASE"/>
    <property type="match status" value="1"/>
</dbReference>
<dbReference type="Gene3D" id="3.30.559.10">
    <property type="entry name" value="Chloramphenicol acetyltransferase-like domain"/>
    <property type="match status" value="1"/>
</dbReference>
<proteinExistence type="predicted"/>
<dbReference type="InterPro" id="IPR023213">
    <property type="entry name" value="CAT-like_dom_sf"/>
</dbReference>
<dbReference type="Gene3D" id="3.40.50.980">
    <property type="match status" value="2"/>
</dbReference>
<keyword evidence="2" id="KW-0596">Phosphopantetheine</keyword>
<organism evidence="4 5">
    <name type="scientific">Pseudooceanicola algae</name>
    <dbReference type="NCBI Taxonomy" id="1537215"/>
    <lineage>
        <taxon>Bacteria</taxon>
        <taxon>Pseudomonadati</taxon>
        <taxon>Pseudomonadota</taxon>
        <taxon>Alphaproteobacteria</taxon>
        <taxon>Rhodobacterales</taxon>
        <taxon>Paracoccaceae</taxon>
        <taxon>Pseudooceanicola</taxon>
    </lineage>
</organism>
<sequence length="1324" mass="142027">MVGHRRSGASPVTRVQPYPAAALPLSDSQEGIWYAQRRDPGSPTFMTGQALRMTGPLDRNALARAIDRVGAEAECLSLRFTEGPSGPVHWMEPGGAPGLAVQDLSGEADPEASLQAALLAEAQRPADLFHGPIAGFTLWILGPEDHVLSERIHHLAADGYAVMLITNRIAALYNAFARQTDPDEGFPPYAQVIEAEYAYRDGPKHEKDRAYWHETLADLGPVEPMAPGEAVASHWFHRHEIPLPPEALSRLHGLSRDISMSWPDILTALTGAYVARCLPPVPGEADAPREVTLGVPLMNRMGSKAARVPSTLVNVLPLRVTVDEDAPLAEWLKTAGRAMAGMRRHARYRGEALRRELGRVGSGQRLHGPLVNVLPFDARPKMVGLVTHLQILGAGSVDDITFCYRGDGQSLLVQTDANPALYDEATTQAHTARLLQFLATALQAPCLAKVATLTPQEVRTHVTTRNATSHPVPETTLVALTRAQAAATPEAPALVCGDETLSHAELDRRSTALARRLAGRGIGPGDVVAVALPRSTALILALQAVIRAGAAYVPLDPEDASARRADMLTRAAPRLILAADDFDAAGVAPVLPPEDWDKGPEAEPRAPAPGDAAYVLFTSGSTGQPKGVVIDHRAIVNRLLWMRAEYGFGPGDRVLQKTPTTFDVSVWELFLPFLSGATLVMAPPGAHRDPVALAGLIRDQDISVLHFVPSMLALFLAAPASDGLVIPKVFASGEALPVSLARQFHQRIKGRLHNLYGPTEAAVDVTFQEARGDETGTSVPIGKPVWNTGCYLLDDRLRPVPDGVTGRLYLAGRQLARGYLGQPDLTAERFPPDPFVPGARIYDTGDLATMAGDGTITYQGRADFQVKIRGVRIELGEVEDALARTGLVAQSAVLAPMDHVGQAQLVAYVVPQGGADASAIRAALAARLPAMMMPSAIVPLAAFPLNASGKLDRKALPAPQLHADAPARTLQPGTETRLAALYAETLGLPAATPETEFFAAGGDSLKAVRLTLRIEEVFGVDPGLGTLFEAPVLADLARRLDRVVARDDGLGPIVHLSARAPAPRVFAIHPAGGISWCYRGFARHLPGWDLVGVQSPLLDPDAPLPEDLASLAHEYCDRIEALAPDGSLHLMGWSLGGIIAHAIAAEAEARGREIGLLALLDAYPSDCWRDEPEPDERAAIRALLAIAGHDPDAYPHLVSRDDILGFLRETGHPLGQLPEAVQQGVVRSVQQTNRLVRGHRERRIAAPLLHVHARLDHAGSNRAPALWAPYCGGVQVLDLDCRHPDVVGPAQAEFIAQEFRRRKTAFCDADAILPQREFFIRECS</sequence>
<dbReference type="SUPFAM" id="SSF56801">
    <property type="entry name" value="Acetyl-CoA synthetase-like"/>
    <property type="match status" value="1"/>
</dbReference>
<dbReference type="GO" id="GO:0009239">
    <property type="term" value="P:enterobactin biosynthetic process"/>
    <property type="evidence" value="ECO:0007669"/>
    <property type="project" value="TreeGrafter"/>
</dbReference>
<dbReference type="SUPFAM" id="SSF53474">
    <property type="entry name" value="alpha/beta-Hydrolases"/>
    <property type="match status" value="1"/>
</dbReference>
<dbReference type="GO" id="GO:0043041">
    <property type="term" value="P:amino acid activation for nonribosomal peptide biosynthetic process"/>
    <property type="evidence" value="ECO:0007669"/>
    <property type="project" value="TreeGrafter"/>
</dbReference>
<gene>
    <name evidence="4" type="primary">dhbF</name>
    <name evidence="4" type="ORF">PSAL_031170</name>
</gene>
<dbReference type="EMBL" id="CP060436">
    <property type="protein sequence ID" value="QPM91855.1"/>
    <property type="molecule type" value="Genomic_DNA"/>
</dbReference>
<evidence type="ECO:0000313" key="4">
    <source>
        <dbReference type="EMBL" id="QPM91855.1"/>
    </source>
</evidence>
<dbReference type="Gene3D" id="3.30.300.30">
    <property type="match status" value="1"/>
</dbReference>
<evidence type="ECO:0000256" key="3">
    <source>
        <dbReference type="ARBA" id="ARBA00022553"/>
    </source>
</evidence>
<dbReference type="Pfam" id="PF00975">
    <property type="entry name" value="Thioesterase"/>
    <property type="match status" value="1"/>
</dbReference>
<dbReference type="FunFam" id="3.40.50.980:FF:000002">
    <property type="entry name" value="Enterobactin synthetase component F"/>
    <property type="match status" value="1"/>
</dbReference>
<dbReference type="PROSITE" id="PS00455">
    <property type="entry name" value="AMP_BINDING"/>
    <property type="match status" value="1"/>
</dbReference>
<dbReference type="GO" id="GO:0047527">
    <property type="term" value="F:2,3-dihydroxybenzoate-serine ligase activity"/>
    <property type="evidence" value="ECO:0007669"/>
    <property type="project" value="TreeGrafter"/>
</dbReference>
<evidence type="ECO:0000313" key="5">
    <source>
        <dbReference type="Proteomes" id="UP000283786"/>
    </source>
</evidence>
<dbReference type="SMART" id="SM00823">
    <property type="entry name" value="PKS_PP"/>
    <property type="match status" value="1"/>
</dbReference>
<dbReference type="PROSITE" id="PS50075">
    <property type="entry name" value="CARRIER"/>
    <property type="match status" value="1"/>
</dbReference>
<dbReference type="SUPFAM" id="SSF52777">
    <property type="entry name" value="CoA-dependent acyltransferases"/>
    <property type="match status" value="2"/>
</dbReference>
<evidence type="ECO:0000256" key="1">
    <source>
        <dbReference type="ARBA" id="ARBA00001957"/>
    </source>
</evidence>
<dbReference type="NCBIfam" id="TIGR01733">
    <property type="entry name" value="AA-adenyl-dom"/>
    <property type="match status" value="1"/>
</dbReference>
<name>A0A418SJD4_9RHOB</name>
<dbReference type="InterPro" id="IPR010071">
    <property type="entry name" value="AA_adenyl_dom"/>
</dbReference>
<dbReference type="PANTHER" id="PTHR45527:SF1">
    <property type="entry name" value="FATTY ACID SYNTHASE"/>
    <property type="match status" value="1"/>
</dbReference>
<dbReference type="Gene3D" id="2.30.38.10">
    <property type="entry name" value="Luciferase, Domain 3"/>
    <property type="match status" value="1"/>
</dbReference>
<protein>
    <submittedName>
        <fullName evidence="4">Dimodular nonribosomal peptide synthase</fullName>
    </submittedName>
</protein>
<dbReference type="SMART" id="SM00824">
    <property type="entry name" value="PKS_TE"/>
    <property type="match status" value="1"/>
</dbReference>
<dbReference type="InterPro" id="IPR009081">
    <property type="entry name" value="PP-bd_ACP"/>
</dbReference>
<keyword evidence="3" id="KW-0597">Phosphoprotein</keyword>
<dbReference type="InterPro" id="IPR020802">
    <property type="entry name" value="TesA-like"/>
</dbReference>
<keyword evidence="5" id="KW-1185">Reference proteome</keyword>
<dbReference type="InterPro" id="IPR045851">
    <property type="entry name" value="AMP-bd_C_sf"/>
</dbReference>
<dbReference type="Pfam" id="PF00550">
    <property type="entry name" value="PP-binding"/>
    <property type="match status" value="1"/>
</dbReference>
<accession>A0A418SJD4</accession>
<reference evidence="4 5" key="1">
    <citation type="submission" date="2020-08" db="EMBL/GenBank/DDBJ databases">
        <title>Genome sequence of Rhodobacteraceae bacterium Lw-13e.</title>
        <authorList>
            <person name="Poehlein A."/>
            <person name="Wolter L."/>
            <person name="Daniel R."/>
            <person name="Brinkhoff T."/>
        </authorList>
    </citation>
    <scope>NUCLEOTIDE SEQUENCE [LARGE SCALE GENOMIC DNA]</scope>
    <source>
        <strain evidence="4 5">Lw-13e</strain>
    </source>
</reference>
<dbReference type="GO" id="GO:0031177">
    <property type="term" value="F:phosphopantetheine binding"/>
    <property type="evidence" value="ECO:0007669"/>
    <property type="project" value="InterPro"/>
</dbReference>
<dbReference type="Gene3D" id="3.40.50.1820">
    <property type="entry name" value="alpha/beta hydrolase"/>
    <property type="match status" value="1"/>
</dbReference>
<dbReference type="InterPro" id="IPR001242">
    <property type="entry name" value="Condensation_dom"/>
</dbReference>
<dbReference type="InterPro" id="IPR025110">
    <property type="entry name" value="AMP-bd_C"/>
</dbReference>
<dbReference type="GO" id="GO:0009366">
    <property type="term" value="C:enterobactin synthetase complex"/>
    <property type="evidence" value="ECO:0007669"/>
    <property type="project" value="TreeGrafter"/>
</dbReference>
<comment type="cofactor">
    <cofactor evidence="1">
        <name>pantetheine 4'-phosphate</name>
        <dbReference type="ChEBI" id="CHEBI:47942"/>
    </cofactor>
</comment>
<dbReference type="Pfam" id="PF00501">
    <property type="entry name" value="AMP-binding"/>
    <property type="match status" value="1"/>
</dbReference>
<dbReference type="Proteomes" id="UP000283786">
    <property type="component" value="Chromosome"/>
</dbReference>
<dbReference type="InterPro" id="IPR020806">
    <property type="entry name" value="PKS_PP-bd"/>
</dbReference>
<dbReference type="Gene3D" id="3.30.559.30">
    <property type="entry name" value="Nonribosomal peptide synthetase, condensation domain"/>
    <property type="match status" value="1"/>
</dbReference>
<dbReference type="CDD" id="cd17646">
    <property type="entry name" value="A_NRPS_AB3403-like"/>
    <property type="match status" value="1"/>
</dbReference>
<dbReference type="InterPro" id="IPR001031">
    <property type="entry name" value="Thioesterase"/>
</dbReference>